<reference evidence="2" key="1">
    <citation type="submission" date="2016-10" db="EMBL/GenBank/DDBJ databases">
        <title>Draft Genome Sequence of Nocardioides luteus Strain BAFB, an Alkane-Degrading Bacterium Isolated from JP-7 Polluted Soil.</title>
        <authorList>
            <person name="Brown L."/>
            <person name="Ruiz O.N."/>
            <person name="Gunasekera T."/>
        </authorList>
    </citation>
    <scope>NUCLEOTIDE SEQUENCE [LARGE SCALE GENOMIC DNA]</scope>
    <source>
        <strain evidence="2">BAFB</strain>
    </source>
</reference>
<comment type="caution">
    <text evidence="2">The sequence shown here is derived from an EMBL/GenBank/DDBJ whole genome shotgun (WGS) entry which is preliminary data.</text>
</comment>
<dbReference type="InterPro" id="IPR012902">
    <property type="entry name" value="N_methyl_site"/>
</dbReference>
<organism evidence="2 3">
    <name type="scientific">Nocardioides luteus</name>
    <dbReference type="NCBI Taxonomy" id="1844"/>
    <lineage>
        <taxon>Bacteria</taxon>
        <taxon>Bacillati</taxon>
        <taxon>Actinomycetota</taxon>
        <taxon>Actinomycetes</taxon>
        <taxon>Propionibacteriales</taxon>
        <taxon>Nocardioidaceae</taxon>
        <taxon>Nocardioides</taxon>
    </lineage>
</organism>
<evidence type="ECO:0000313" key="2">
    <source>
        <dbReference type="EMBL" id="OIJ25907.1"/>
    </source>
</evidence>
<evidence type="ECO:0000313" key="3">
    <source>
        <dbReference type="Proteomes" id="UP000033772"/>
    </source>
</evidence>
<dbReference type="RefSeq" id="WP_045549983.1">
    <property type="nucleotide sequence ID" value="NZ_JZDQ02000020.1"/>
</dbReference>
<gene>
    <name evidence="2" type="ORF">UG56_015110</name>
</gene>
<dbReference type="NCBIfam" id="TIGR02532">
    <property type="entry name" value="IV_pilin_GFxxxE"/>
    <property type="match status" value="1"/>
</dbReference>
<keyword evidence="3" id="KW-1185">Reference proteome</keyword>
<evidence type="ECO:0008006" key="4">
    <source>
        <dbReference type="Google" id="ProtNLM"/>
    </source>
</evidence>
<keyword evidence="1" id="KW-1133">Transmembrane helix</keyword>
<accession>A0A1J4N2Y3</accession>
<evidence type="ECO:0000256" key="1">
    <source>
        <dbReference type="SAM" id="Phobius"/>
    </source>
</evidence>
<dbReference type="Pfam" id="PF07963">
    <property type="entry name" value="N_methyl"/>
    <property type="match status" value="1"/>
</dbReference>
<dbReference type="OrthoDB" id="3629569at2"/>
<feature type="transmembrane region" description="Helical" evidence="1">
    <location>
        <begin position="12"/>
        <end position="36"/>
    </location>
</feature>
<name>A0A1J4N2Y3_9ACTN</name>
<dbReference type="STRING" id="1844.UG56_015110"/>
<dbReference type="EMBL" id="JZDQ02000020">
    <property type="protein sequence ID" value="OIJ25907.1"/>
    <property type="molecule type" value="Genomic_DNA"/>
</dbReference>
<keyword evidence="1" id="KW-0812">Transmembrane</keyword>
<sequence>MNVPWHSDRGETLVEVLVAVSILGIAGVAVVTGLQMSITSSDIHRKQTTGGAYARSYAESIQDYVAAAADRYVPCAGANAYSPATVGFTVPAGYTAEQALAKRVPPDGGAAGACSGNDTGVQQIEITLSASDGRAAERLTVLLRRPCGPRMAMCG</sequence>
<protein>
    <recommendedName>
        <fullName evidence="4">Prepilin-type N-terminal cleavage/methylation domain-containing protein</fullName>
    </recommendedName>
</protein>
<dbReference type="Proteomes" id="UP000033772">
    <property type="component" value="Unassembled WGS sequence"/>
</dbReference>
<proteinExistence type="predicted"/>
<keyword evidence="1" id="KW-0472">Membrane</keyword>
<dbReference type="AlphaFoldDB" id="A0A1J4N2Y3"/>